<dbReference type="AlphaFoldDB" id="A0A2K6I216"/>
<reference evidence="3" key="1">
    <citation type="submission" date="2004-07" db="EMBL/GenBank/DDBJ databases">
        <title>The DNA sequence of the chimpanzee Y chromosome.</title>
        <authorList>
            <person name="Hughes J.F."/>
            <person name="Pyntikova T."/>
            <person name="Skaletsky H."/>
            <person name="Minx P.J."/>
            <person name="Rozen S."/>
            <person name="Wilson R.K."/>
            <person name="Page D.C."/>
        </authorList>
    </citation>
    <scope>NUCLEOTIDE SEQUENCE [LARGE SCALE GENOMIC DNA]</scope>
</reference>
<comment type="similarity">
    <text evidence="1">Belongs to the taxilin family.</text>
</comment>
<protein>
    <submittedName>
        <fullName evidence="2">Uncharacterized protein</fullName>
    </submittedName>
</protein>
<name>A0A2K6I216_PANTR</name>
<evidence type="ECO:0000313" key="2">
    <source>
        <dbReference type="Ensembl" id="ENSPTRP00000055050.4"/>
    </source>
</evidence>
<dbReference type="InParanoid" id="A0A2K6I216"/>
<dbReference type="Proteomes" id="UP000002277">
    <property type="component" value="Chromosome Y"/>
</dbReference>
<dbReference type="GeneTree" id="ENSGT00940000155463"/>
<evidence type="ECO:0000256" key="1">
    <source>
        <dbReference type="ARBA" id="ARBA00009550"/>
    </source>
</evidence>
<dbReference type="PANTHER" id="PTHR16127">
    <property type="entry name" value="TAXILIN"/>
    <property type="match status" value="1"/>
</dbReference>
<keyword evidence="3" id="KW-1185">Reference proteome</keyword>
<dbReference type="Ensembl" id="ENSPTRT00000062491.4">
    <property type="protein sequence ID" value="ENSPTRP00000055050.4"/>
    <property type="gene ID" value="ENSPTRG00000022501.7"/>
</dbReference>
<reference evidence="2 3" key="2">
    <citation type="journal article" date="2005" name="Nature">
        <title>Initial sequence of the chimpanzee genome and comparison with the human genome.</title>
        <authorList>
            <consortium name="Chimpanzee sequencing and analysis consortium"/>
        </authorList>
    </citation>
    <scope>NUCLEOTIDE SEQUENCE [LARGE SCALE GENOMIC DNA]</scope>
</reference>
<proteinExistence type="inferred from homology"/>
<evidence type="ECO:0000313" key="3">
    <source>
        <dbReference type="Proteomes" id="UP000002277"/>
    </source>
</evidence>
<dbReference type="InterPro" id="IPR026183">
    <property type="entry name" value="Taxilin_fam"/>
</dbReference>
<reference evidence="2" key="4">
    <citation type="submission" date="2025-09" db="UniProtKB">
        <authorList>
            <consortium name="Ensembl"/>
        </authorList>
    </citation>
    <scope>IDENTIFICATION</scope>
</reference>
<dbReference type="PANTHER" id="PTHR16127:SF14">
    <property type="entry name" value="GAMMA-TAXILIN"/>
    <property type="match status" value="1"/>
</dbReference>
<organism evidence="2 3">
    <name type="scientific">Pan troglodytes</name>
    <name type="common">Chimpanzee</name>
    <dbReference type="NCBI Taxonomy" id="9598"/>
    <lineage>
        <taxon>Eukaryota</taxon>
        <taxon>Metazoa</taxon>
        <taxon>Chordata</taxon>
        <taxon>Craniata</taxon>
        <taxon>Vertebrata</taxon>
        <taxon>Euteleostomi</taxon>
        <taxon>Mammalia</taxon>
        <taxon>Eutheria</taxon>
        <taxon>Euarchontoglires</taxon>
        <taxon>Primates</taxon>
        <taxon>Haplorrhini</taxon>
        <taxon>Catarrhini</taxon>
        <taxon>Hominidae</taxon>
        <taxon>Pan</taxon>
    </lineage>
</organism>
<reference evidence="2" key="3">
    <citation type="submission" date="2025-08" db="UniProtKB">
        <authorList>
            <consortium name="Ensembl"/>
        </authorList>
    </citation>
    <scope>IDENTIFICATION</scope>
</reference>
<dbReference type="OMA" id="YSATNNK"/>
<dbReference type="GO" id="GO:0019905">
    <property type="term" value="F:syntaxin binding"/>
    <property type="evidence" value="ECO:0007669"/>
    <property type="project" value="InterPro"/>
</dbReference>
<sequence>MEEAGLCGLRRKADMLCNSESHDILQHQDSNCSATSNKHLLEDEEGSDFITKNRSWVSPVHCTQESRKELPEQEVAPPSGQQALQCNRNKEKVLGKEVLLLMQALNTLLTPEEKLAAVCKKYADLVSIYLMEQGTRKIKYMCA</sequence>
<dbReference type="Bgee" id="ENSPTRG00000022501">
    <property type="expression patterns" value="Expressed in fibroblast and 11 other cell types or tissues"/>
</dbReference>
<accession>A0A2K6I216</accession>
<dbReference type="EMBL" id="AC146231">
    <property type="status" value="NOT_ANNOTATED_CDS"/>
    <property type="molecule type" value="Genomic_DNA"/>
</dbReference>